<dbReference type="RefSeq" id="WP_190211297.1">
    <property type="nucleotide sequence ID" value="NZ_BNBO01000013.1"/>
</dbReference>
<feature type="region of interest" description="Disordered" evidence="1">
    <location>
        <begin position="80"/>
        <end position="107"/>
    </location>
</feature>
<comment type="caution">
    <text evidence="2">The sequence shown here is derived from an EMBL/GenBank/DDBJ whole genome shotgun (WGS) entry which is preliminary data.</text>
</comment>
<reference evidence="2" key="2">
    <citation type="submission" date="2020-09" db="EMBL/GenBank/DDBJ databases">
        <authorList>
            <person name="Sun Q."/>
            <person name="Ohkuma M."/>
        </authorList>
    </citation>
    <scope>NUCLEOTIDE SEQUENCE</scope>
    <source>
        <strain evidence="2">JCM 4646</strain>
    </source>
</reference>
<protein>
    <submittedName>
        <fullName evidence="2">Uncharacterized protein</fullName>
    </submittedName>
</protein>
<dbReference type="Proteomes" id="UP000617734">
    <property type="component" value="Unassembled WGS sequence"/>
</dbReference>
<dbReference type="GeneID" id="95353420"/>
<organism evidence="2 3">
    <name type="scientific">Kitasatospora indigofera</name>
    <dbReference type="NCBI Taxonomy" id="67307"/>
    <lineage>
        <taxon>Bacteria</taxon>
        <taxon>Bacillati</taxon>
        <taxon>Actinomycetota</taxon>
        <taxon>Actinomycetes</taxon>
        <taxon>Kitasatosporales</taxon>
        <taxon>Streptomycetaceae</taxon>
        <taxon>Kitasatospora</taxon>
    </lineage>
</organism>
<accession>A0A919KR78</accession>
<dbReference type="EMBL" id="BNBO01000013">
    <property type="protein sequence ID" value="GHH70210.1"/>
    <property type="molecule type" value="Genomic_DNA"/>
</dbReference>
<gene>
    <name evidence="2" type="ORF">GCM10018781_29780</name>
</gene>
<feature type="region of interest" description="Disordered" evidence="1">
    <location>
        <begin position="1"/>
        <end position="68"/>
    </location>
</feature>
<proteinExistence type="predicted"/>
<feature type="compositionally biased region" description="Low complexity" evidence="1">
    <location>
        <begin position="21"/>
        <end position="43"/>
    </location>
</feature>
<evidence type="ECO:0000313" key="2">
    <source>
        <dbReference type="EMBL" id="GHH70210.1"/>
    </source>
</evidence>
<sequence>MPAPTPATPPEDRDGPGGGTAPPDAVGTAAADAAGTAAPDAVGIAGSPLGPGGAFGPDLPAGPGERPLADCLADYWQGGFTLRDTPEDDPDEAATARPGPGPSGITVRGRDLATLLDRAYRAFTA</sequence>
<evidence type="ECO:0000256" key="1">
    <source>
        <dbReference type="SAM" id="MobiDB-lite"/>
    </source>
</evidence>
<reference evidence="2" key="1">
    <citation type="journal article" date="2014" name="Int. J. Syst. Evol. Microbiol.">
        <title>Complete genome sequence of Corynebacterium casei LMG S-19264T (=DSM 44701T), isolated from a smear-ripened cheese.</title>
        <authorList>
            <consortium name="US DOE Joint Genome Institute (JGI-PGF)"/>
            <person name="Walter F."/>
            <person name="Albersmeier A."/>
            <person name="Kalinowski J."/>
            <person name="Ruckert C."/>
        </authorList>
    </citation>
    <scope>NUCLEOTIDE SEQUENCE</scope>
    <source>
        <strain evidence="2">JCM 4646</strain>
    </source>
</reference>
<keyword evidence="3" id="KW-1185">Reference proteome</keyword>
<dbReference type="AlphaFoldDB" id="A0A919KR78"/>
<evidence type="ECO:0000313" key="3">
    <source>
        <dbReference type="Proteomes" id="UP000617734"/>
    </source>
</evidence>
<name>A0A919KR78_9ACTN</name>